<dbReference type="AlphaFoldDB" id="A0A8K0V2G0"/>
<proteinExistence type="predicted"/>
<reference evidence="1" key="1">
    <citation type="submission" date="2021-01" db="EMBL/GenBank/DDBJ databases">
        <title>Intestinitalea alba gen. nov., sp. nov., a novel genus of the family Enterobacteriaceae, isolated from the gut of the plastic-eating mealworm Tenebrio molitor L.</title>
        <authorList>
            <person name="Yang Y."/>
        </authorList>
    </citation>
    <scope>NUCLEOTIDE SEQUENCE</scope>
    <source>
        <strain evidence="1">BIT-L3</strain>
    </source>
</reference>
<sequence>MVFFNARPATVRTVPDEATTVQEHYPNGEIREMQIMIARLFSPNGECRELFIAADRDISQKDLLCASDKLN</sequence>
<keyword evidence="2" id="KW-1185">Reference proteome</keyword>
<dbReference type="Proteomes" id="UP000659047">
    <property type="component" value="Unassembled WGS sequence"/>
</dbReference>
<comment type="caution">
    <text evidence="1">The sequence shown here is derived from an EMBL/GenBank/DDBJ whole genome shotgun (WGS) entry which is preliminary data.</text>
</comment>
<name>A0A8K0V2G0_9ENTR</name>
<dbReference type="EMBL" id="JAEPBH010000003">
    <property type="protein sequence ID" value="MBK4714133.1"/>
    <property type="molecule type" value="Genomic_DNA"/>
</dbReference>
<gene>
    <name evidence="1" type="ORF">JJB97_02045</name>
</gene>
<organism evidence="1 2">
    <name type="scientific">Tenebrionibacter intestinalis</name>
    <dbReference type="NCBI Taxonomy" id="2799638"/>
    <lineage>
        <taxon>Bacteria</taxon>
        <taxon>Pseudomonadati</taxon>
        <taxon>Pseudomonadota</taxon>
        <taxon>Gammaproteobacteria</taxon>
        <taxon>Enterobacterales</taxon>
        <taxon>Enterobacteriaceae</taxon>
        <taxon>Tenebrionibacter/Tenebrionicola group</taxon>
        <taxon>Tenebrionibacter</taxon>
    </lineage>
</organism>
<evidence type="ECO:0000313" key="1">
    <source>
        <dbReference type="EMBL" id="MBK4714133.1"/>
    </source>
</evidence>
<evidence type="ECO:0000313" key="2">
    <source>
        <dbReference type="Proteomes" id="UP000659047"/>
    </source>
</evidence>
<accession>A0A8K0V2G0</accession>
<protein>
    <submittedName>
        <fullName evidence="1">Uncharacterized protein</fullName>
    </submittedName>
</protein>